<evidence type="ECO:0000313" key="12">
    <source>
        <dbReference type="EMBL" id="GAP40767.1"/>
    </source>
</evidence>
<keyword evidence="4 12" id="KW-0328">Glycosyltransferase</keyword>
<feature type="transmembrane region" description="Helical" evidence="10">
    <location>
        <begin position="185"/>
        <end position="211"/>
    </location>
</feature>
<dbReference type="EMBL" id="DF968181">
    <property type="protein sequence ID" value="GAP40767.1"/>
    <property type="molecule type" value="Genomic_DNA"/>
</dbReference>
<dbReference type="PANTHER" id="PTHR12468">
    <property type="entry name" value="GPI MANNOSYLTRANSFERASE 2"/>
    <property type="match status" value="1"/>
</dbReference>
<evidence type="ECO:0000256" key="10">
    <source>
        <dbReference type="SAM" id="Phobius"/>
    </source>
</evidence>
<dbReference type="UniPathway" id="UPA00196"/>
<evidence type="ECO:0000256" key="3">
    <source>
        <dbReference type="ARBA" id="ARBA00022502"/>
    </source>
</evidence>
<feature type="domain" description="Glycosyltransferase RgtA/B/C/D-like" evidence="11">
    <location>
        <begin position="96"/>
        <end position="226"/>
    </location>
</feature>
<dbReference type="STRING" id="1678840.ATC1_13746"/>
<evidence type="ECO:0000256" key="9">
    <source>
        <dbReference type="ARBA" id="ARBA00023136"/>
    </source>
</evidence>
<feature type="transmembrane region" description="Helical" evidence="10">
    <location>
        <begin position="113"/>
        <end position="135"/>
    </location>
</feature>
<dbReference type="OrthoDB" id="155372at2"/>
<sequence length="395" mass="44866">MNNIIKNSIESISYKISRKIDMKCIGAVLTAFIITRVMVCIVVLFSMIQLPVLSGEGLWRLDTQNLIQDGLTRWDSGWYIGIVQNGYSSKSVAFFPLYPILMRMLNRITGSSSISGLLIANLSFFLALFYLYAITKQDYDDNTAGRAVFYIAAAPSAFFFSTVYTESLFLLFVTAGFYYARKRKWGLACIAGALASATRITGVLVGVFILFEAFWQKGIRFLPKPWSVRNQIDLLRKDIGILPQTIKGIIASIFSVTGIVAYMAYLYREFGDPLAFLHVQGSWGRSVGFDWFLRILQDHSQKLDIFFTIVFIPIVIITFIKFRPSYGLFTLLSFMIPLLSGSILSMRRFVIVFVPCYILLALWGKKLWVDRLIIGISLPLQAYFVVLFSHWYFAG</sequence>
<dbReference type="Pfam" id="PF13231">
    <property type="entry name" value="PMT_2"/>
    <property type="match status" value="1"/>
</dbReference>
<name>A0A0S7BWS2_9CHLR</name>
<dbReference type="InterPro" id="IPR007315">
    <property type="entry name" value="PIG-V/Gpi18"/>
</dbReference>
<feature type="transmembrane region" description="Helical" evidence="10">
    <location>
        <begin position="372"/>
        <end position="393"/>
    </location>
</feature>
<comment type="subcellular location">
    <subcellularLocation>
        <location evidence="1">Endoplasmic reticulum membrane</location>
        <topology evidence="1">Multi-pass membrane protein</topology>
    </subcellularLocation>
</comment>
<dbReference type="GO" id="GO:0016020">
    <property type="term" value="C:membrane"/>
    <property type="evidence" value="ECO:0007669"/>
    <property type="project" value="GOC"/>
</dbReference>
<keyword evidence="9 10" id="KW-0472">Membrane</keyword>
<evidence type="ECO:0000256" key="2">
    <source>
        <dbReference type="ARBA" id="ARBA00004687"/>
    </source>
</evidence>
<dbReference type="InterPro" id="IPR038731">
    <property type="entry name" value="RgtA/B/C-like"/>
</dbReference>
<evidence type="ECO:0000256" key="6">
    <source>
        <dbReference type="ARBA" id="ARBA00022692"/>
    </source>
</evidence>
<evidence type="ECO:0000259" key="11">
    <source>
        <dbReference type="Pfam" id="PF13231"/>
    </source>
</evidence>
<proteinExistence type="predicted"/>
<evidence type="ECO:0000256" key="1">
    <source>
        <dbReference type="ARBA" id="ARBA00004477"/>
    </source>
</evidence>
<keyword evidence="8 10" id="KW-1133">Transmembrane helix</keyword>
<accession>A0A0S7BWS2</accession>
<dbReference type="PANTHER" id="PTHR12468:SF2">
    <property type="entry name" value="GPI MANNOSYLTRANSFERASE 2"/>
    <property type="match status" value="1"/>
</dbReference>
<feature type="transmembrane region" description="Helical" evidence="10">
    <location>
        <begin position="246"/>
        <end position="267"/>
    </location>
</feature>
<comment type="pathway">
    <text evidence="2">Glycolipid biosynthesis; glycosylphosphatidylinositol-anchor biosynthesis.</text>
</comment>
<evidence type="ECO:0000256" key="4">
    <source>
        <dbReference type="ARBA" id="ARBA00022676"/>
    </source>
</evidence>
<reference evidence="12" key="1">
    <citation type="journal article" date="2015" name="Genome Announc.">
        <title>Draft Genome Sequence of Anaerolineae Strain TC1, a Novel Isolate from a Methanogenic Wastewater Treatment System.</title>
        <authorList>
            <person name="Matsuura N."/>
            <person name="Tourlousse D.M."/>
            <person name="Sun L."/>
            <person name="Toyonaga M."/>
            <person name="Kuroda K."/>
            <person name="Ohashi A."/>
            <person name="Cruz R."/>
            <person name="Yamaguchi T."/>
            <person name="Sekiguchi Y."/>
        </authorList>
    </citation>
    <scope>NUCLEOTIDE SEQUENCE [LARGE SCALE GENOMIC DNA]</scope>
    <source>
        <strain evidence="12">TC1</strain>
    </source>
</reference>
<keyword evidence="5 12" id="KW-0808">Transferase</keyword>
<dbReference type="GO" id="GO:0000009">
    <property type="term" value="F:alpha-1,6-mannosyltransferase activity"/>
    <property type="evidence" value="ECO:0007669"/>
    <property type="project" value="InterPro"/>
</dbReference>
<keyword evidence="7" id="KW-0256">Endoplasmic reticulum</keyword>
<feature type="transmembrane region" description="Helical" evidence="10">
    <location>
        <begin position="303"/>
        <end position="322"/>
    </location>
</feature>
<keyword evidence="3" id="KW-0337">GPI-anchor biosynthesis</keyword>
<feature type="transmembrane region" description="Helical" evidence="10">
    <location>
        <begin position="334"/>
        <end position="360"/>
    </location>
</feature>
<dbReference type="AlphaFoldDB" id="A0A0S7BWS2"/>
<dbReference type="GO" id="GO:0004376">
    <property type="term" value="F:GPI mannosyltransferase activity"/>
    <property type="evidence" value="ECO:0007669"/>
    <property type="project" value="InterPro"/>
</dbReference>
<feature type="transmembrane region" description="Helical" evidence="10">
    <location>
        <begin position="147"/>
        <end position="173"/>
    </location>
</feature>
<keyword evidence="13" id="KW-1185">Reference proteome</keyword>
<evidence type="ECO:0000256" key="8">
    <source>
        <dbReference type="ARBA" id="ARBA00022989"/>
    </source>
</evidence>
<evidence type="ECO:0000256" key="7">
    <source>
        <dbReference type="ARBA" id="ARBA00022824"/>
    </source>
</evidence>
<dbReference type="Proteomes" id="UP000053370">
    <property type="component" value="Unassembled WGS sequence"/>
</dbReference>
<organism evidence="12">
    <name type="scientific">Flexilinea flocculi</name>
    <dbReference type="NCBI Taxonomy" id="1678840"/>
    <lineage>
        <taxon>Bacteria</taxon>
        <taxon>Bacillati</taxon>
        <taxon>Chloroflexota</taxon>
        <taxon>Anaerolineae</taxon>
        <taxon>Anaerolineales</taxon>
        <taxon>Anaerolineaceae</taxon>
        <taxon>Flexilinea</taxon>
    </lineage>
</organism>
<feature type="transmembrane region" description="Helical" evidence="10">
    <location>
        <begin position="24"/>
        <end position="48"/>
    </location>
</feature>
<keyword evidence="6 10" id="KW-0812">Transmembrane</keyword>
<evidence type="ECO:0000313" key="13">
    <source>
        <dbReference type="Proteomes" id="UP000053370"/>
    </source>
</evidence>
<evidence type="ECO:0000256" key="5">
    <source>
        <dbReference type="ARBA" id="ARBA00022679"/>
    </source>
</evidence>
<dbReference type="GO" id="GO:0031501">
    <property type="term" value="C:mannosyltransferase complex"/>
    <property type="evidence" value="ECO:0007669"/>
    <property type="project" value="TreeGrafter"/>
</dbReference>
<gene>
    <name evidence="12" type="ORF">ATC1_13746</name>
</gene>
<protein>
    <submittedName>
        <fullName evidence="12">Mannosyltransferase</fullName>
    </submittedName>
</protein>
<dbReference type="GO" id="GO:0006506">
    <property type="term" value="P:GPI anchor biosynthetic process"/>
    <property type="evidence" value="ECO:0007669"/>
    <property type="project" value="UniProtKB-UniPathway"/>
</dbReference>